<dbReference type="EMBL" id="MU864964">
    <property type="protein sequence ID" value="KAK4463076.1"/>
    <property type="molecule type" value="Genomic_DNA"/>
</dbReference>
<dbReference type="AlphaFoldDB" id="A0AAV9HQV6"/>
<protein>
    <submittedName>
        <fullName evidence="1">Uncharacterized protein</fullName>
    </submittedName>
</protein>
<evidence type="ECO:0000313" key="1">
    <source>
        <dbReference type="EMBL" id="KAK4463076.1"/>
    </source>
</evidence>
<keyword evidence="2" id="KW-1185">Reference proteome</keyword>
<gene>
    <name evidence="1" type="ORF">QBC42DRAFT_250973</name>
</gene>
<organism evidence="1 2">
    <name type="scientific">Cladorrhinum samala</name>
    <dbReference type="NCBI Taxonomy" id="585594"/>
    <lineage>
        <taxon>Eukaryota</taxon>
        <taxon>Fungi</taxon>
        <taxon>Dikarya</taxon>
        <taxon>Ascomycota</taxon>
        <taxon>Pezizomycotina</taxon>
        <taxon>Sordariomycetes</taxon>
        <taxon>Sordariomycetidae</taxon>
        <taxon>Sordariales</taxon>
        <taxon>Podosporaceae</taxon>
        <taxon>Cladorrhinum</taxon>
    </lineage>
</organism>
<reference evidence="1" key="2">
    <citation type="submission" date="2023-06" db="EMBL/GenBank/DDBJ databases">
        <authorList>
            <consortium name="Lawrence Berkeley National Laboratory"/>
            <person name="Mondo S.J."/>
            <person name="Hensen N."/>
            <person name="Bonometti L."/>
            <person name="Westerberg I."/>
            <person name="Brannstrom I.O."/>
            <person name="Guillou S."/>
            <person name="Cros-Aarteil S."/>
            <person name="Calhoun S."/>
            <person name="Haridas S."/>
            <person name="Kuo A."/>
            <person name="Pangilinan J."/>
            <person name="Riley R."/>
            <person name="Labutti K."/>
            <person name="Andreopoulos B."/>
            <person name="Lipzen A."/>
            <person name="Chen C."/>
            <person name="Yanf M."/>
            <person name="Daum C."/>
            <person name="Ng V."/>
            <person name="Clum A."/>
            <person name="Steindorff A."/>
            <person name="Ohm R."/>
            <person name="Martin F."/>
            <person name="Silar P."/>
            <person name="Natvig D."/>
            <person name="Lalanne C."/>
            <person name="Gautier V."/>
            <person name="Ament-Velasquez S.L."/>
            <person name="Kruys A."/>
            <person name="Hutchinson M.I."/>
            <person name="Powell A.J."/>
            <person name="Barry K."/>
            <person name="Miller A.N."/>
            <person name="Grigoriev I.V."/>
            <person name="Debuchy R."/>
            <person name="Gladieux P."/>
            <person name="Thoren M.H."/>
            <person name="Johannesson H."/>
        </authorList>
    </citation>
    <scope>NUCLEOTIDE SEQUENCE</scope>
    <source>
        <strain evidence="1">PSN324</strain>
    </source>
</reference>
<dbReference type="Proteomes" id="UP001321749">
    <property type="component" value="Unassembled WGS sequence"/>
</dbReference>
<accession>A0AAV9HQV6</accession>
<comment type="caution">
    <text evidence="1">The sequence shown here is derived from an EMBL/GenBank/DDBJ whole genome shotgun (WGS) entry which is preliminary data.</text>
</comment>
<proteinExistence type="predicted"/>
<evidence type="ECO:0000313" key="2">
    <source>
        <dbReference type="Proteomes" id="UP001321749"/>
    </source>
</evidence>
<sequence>MDDWEEPHPGQRFHFTSAKAASMCCLKSHLCLNMALHKGNDAATAGRTVLSSQGTAPCFLFKQPRRPRAVKQPRKSMDRHNHGRQTLQLGHESHQRDVIYGSRLLSGPALAEPNMSTTCSAQWIDIEGTSRCLSWVAETVGSSELSESLSTTSLSDRVSVAAGTAHRLDGATGDPALVEKSDSSAEDVDTYNWEAEFEKRVCLGCRRQTSSHKKSMFRRLLNLPPKGMLWECC</sequence>
<name>A0AAV9HQV6_9PEZI</name>
<reference evidence="1" key="1">
    <citation type="journal article" date="2023" name="Mol. Phylogenet. Evol.">
        <title>Genome-scale phylogeny and comparative genomics of the fungal order Sordariales.</title>
        <authorList>
            <person name="Hensen N."/>
            <person name="Bonometti L."/>
            <person name="Westerberg I."/>
            <person name="Brannstrom I.O."/>
            <person name="Guillou S."/>
            <person name="Cros-Aarteil S."/>
            <person name="Calhoun S."/>
            <person name="Haridas S."/>
            <person name="Kuo A."/>
            <person name="Mondo S."/>
            <person name="Pangilinan J."/>
            <person name="Riley R."/>
            <person name="LaButti K."/>
            <person name="Andreopoulos B."/>
            <person name="Lipzen A."/>
            <person name="Chen C."/>
            <person name="Yan M."/>
            <person name="Daum C."/>
            <person name="Ng V."/>
            <person name="Clum A."/>
            <person name="Steindorff A."/>
            <person name="Ohm R.A."/>
            <person name="Martin F."/>
            <person name="Silar P."/>
            <person name="Natvig D.O."/>
            <person name="Lalanne C."/>
            <person name="Gautier V."/>
            <person name="Ament-Velasquez S.L."/>
            <person name="Kruys A."/>
            <person name="Hutchinson M.I."/>
            <person name="Powell A.J."/>
            <person name="Barry K."/>
            <person name="Miller A.N."/>
            <person name="Grigoriev I.V."/>
            <person name="Debuchy R."/>
            <person name="Gladieux P."/>
            <person name="Hiltunen Thoren M."/>
            <person name="Johannesson H."/>
        </authorList>
    </citation>
    <scope>NUCLEOTIDE SEQUENCE</scope>
    <source>
        <strain evidence="1">PSN324</strain>
    </source>
</reference>